<dbReference type="PANTHER" id="PTHR15696:SF0">
    <property type="entry name" value="TELOMERASE-BINDING PROTEIN EST1A"/>
    <property type="match status" value="1"/>
</dbReference>
<dbReference type="InterPro" id="IPR045153">
    <property type="entry name" value="Est1/Ebs1-like"/>
</dbReference>
<dbReference type="GO" id="GO:0004540">
    <property type="term" value="F:RNA nuclease activity"/>
    <property type="evidence" value="ECO:0007669"/>
    <property type="project" value="UniProtKB-ARBA"/>
</dbReference>
<dbReference type="InterPro" id="IPR011990">
    <property type="entry name" value="TPR-like_helical_dom_sf"/>
</dbReference>
<dbReference type="Pfam" id="PF10373">
    <property type="entry name" value="EST1_DNA_bind"/>
    <property type="match status" value="1"/>
</dbReference>
<dbReference type="Pfam" id="PF13638">
    <property type="entry name" value="PIN_4"/>
    <property type="match status" value="1"/>
</dbReference>
<dbReference type="SUPFAM" id="SSF88723">
    <property type="entry name" value="PIN domain-like"/>
    <property type="match status" value="1"/>
</dbReference>
<dbReference type="RefSeq" id="XP_040747554.1">
    <property type="nucleotide sequence ID" value="XM_040883467.1"/>
</dbReference>
<evidence type="ECO:0008006" key="5">
    <source>
        <dbReference type="Google" id="ProtNLM"/>
    </source>
</evidence>
<dbReference type="InterPro" id="IPR002716">
    <property type="entry name" value="PIN_dom"/>
</dbReference>
<organism evidence="3 4">
    <name type="scientific">Linderina pennispora</name>
    <dbReference type="NCBI Taxonomy" id="61395"/>
    <lineage>
        <taxon>Eukaryota</taxon>
        <taxon>Fungi</taxon>
        <taxon>Fungi incertae sedis</taxon>
        <taxon>Zoopagomycota</taxon>
        <taxon>Kickxellomycotina</taxon>
        <taxon>Kickxellomycetes</taxon>
        <taxon>Kickxellales</taxon>
        <taxon>Kickxellaceae</taxon>
        <taxon>Linderina</taxon>
    </lineage>
</organism>
<keyword evidence="4" id="KW-1185">Reference proteome</keyword>
<reference evidence="3 4" key="1">
    <citation type="submission" date="2016-07" db="EMBL/GenBank/DDBJ databases">
        <title>Pervasive Adenine N6-methylation of Active Genes in Fungi.</title>
        <authorList>
            <consortium name="DOE Joint Genome Institute"/>
            <person name="Mondo S.J."/>
            <person name="Dannebaum R.O."/>
            <person name="Kuo R.C."/>
            <person name="Labutti K."/>
            <person name="Haridas S."/>
            <person name="Kuo A."/>
            <person name="Salamov A."/>
            <person name="Ahrendt S.R."/>
            <person name="Lipzen A."/>
            <person name="Sullivan W."/>
            <person name="Andreopoulos W.B."/>
            <person name="Clum A."/>
            <person name="Lindquist E."/>
            <person name="Daum C."/>
            <person name="Ramamoorthy G.K."/>
            <person name="Gryganskyi A."/>
            <person name="Culley D."/>
            <person name="Magnuson J.K."/>
            <person name="James T.Y."/>
            <person name="O'Malley M.A."/>
            <person name="Stajich J.E."/>
            <person name="Spatafora J.W."/>
            <person name="Visel A."/>
            <person name="Grigoriev I.V."/>
        </authorList>
    </citation>
    <scope>NUCLEOTIDE SEQUENCE [LARGE SCALE GENOMIC DNA]</scope>
    <source>
        <strain evidence="3 4">ATCC 12442</strain>
    </source>
</reference>
<dbReference type="GO" id="GO:0042162">
    <property type="term" value="F:telomeric DNA binding"/>
    <property type="evidence" value="ECO:0007669"/>
    <property type="project" value="TreeGrafter"/>
</dbReference>
<dbReference type="InterPro" id="IPR018834">
    <property type="entry name" value="DNA/RNA-bd_Est1-type"/>
</dbReference>
<dbReference type="EMBL" id="MCFD01000001">
    <property type="protein sequence ID" value="ORX74343.1"/>
    <property type="molecule type" value="Genomic_DNA"/>
</dbReference>
<gene>
    <name evidence="3" type="ORF">DL89DRAFT_14336</name>
</gene>
<dbReference type="GeneID" id="63800115"/>
<dbReference type="GO" id="GO:0000184">
    <property type="term" value="P:nuclear-transcribed mRNA catabolic process, nonsense-mediated decay"/>
    <property type="evidence" value="ECO:0007669"/>
    <property type="project" value="TreeGrafter"/>
</dbReference>
<dbReference type="GO" id="GO:0005697">
    <property type="term" value="C:telomerase holoenzyme complex"/>
    <property type="evidence" value="ECO:0007669"/>
    <property type="project" value="TreeGrafter"/>
</dbReference>
<feature type="domain" description="PIN" evidence="2">
    <location>
        <begin position="560"/>
        <end position="684"/>
    </location>
</feature>
<dbReference type="AlphaFoldDB" id="A0A1Y1WLG4"/>
<dbReference type="SUPFAM" id="SSF48452">
    <property type="entry name" value="TPR-like"/>
    <property type="match status" value="1"/>
</dbReference>
<proteinExistence type="predicted"/>
<comment type="caution">
    <text evidence="3">The sequence shown here is derived from an EMBL/GenBank/DDBJ whole genome shotgun (WGS) entry which is preliminary data.</text>
</comment>
<dbReference type="Gene3D" id="3.40.50.1010">
    <property type="entry name" value="5'-nuclease"/>
    <property type="match status" value="1"/>
</dbReference>
<dbReference type="Gene3D" id="1.25.40.10">
    <property type="entry name" value="Tetratricopeptide repeat domain"/>
    <property type="match status" value="1"/>
</dbReference>
<accession>A0A1Y1WLG4</accession>
<dbReference type="STRING" id="61395.A0A1Y1WLG4"/>
<protein>
    <recommendedName>
        <fullName evidence="5">PIN domain-containing protein</fullName>
    </recommendedName>
</protein>
<dbReference type="OrthoDB" id="2017974at2759"/>
<sequence length="705" mass="78280">MSSAVSVSQPAQAASENSAKKYRVNKLALKGLTDAAQVEQFWAQQTQKYAKELTLAHAMIHDGMSGTDPVDMVTRAWHRGAYPIVELFRESLGQLRYIPDARGPPNAQADMTCACFEMQLRKCLRMFSGMRVALAGDALAKCCKYMGDLHRYQVDYQMGDIDKAWARALDCYRAACRVNPHDGKPYHIIAVLYRSKSLLLSFYYSCRALNANRPFMPSREAALMCFGASEKVLRNRVSSLGYQNMDFPDGRVPNWVHFAISSKDEADLDVCWQHTCLYMHSMIYTKPDIDRFNKWLTYAYLPLLKARIASPSSVKLGTRIAILDLSAVHQYRKCGTKPFAPIADECQCAMHMLIQTLHLCIRLFIDGFHDTSAAKASQTRFAMTYISAFLLYMDRPAHGTIESMVCCALDFRLAQASTLVADFVAAMNMLLDASAAESGITVESMGNVLVQGLPEDLALQGIRWIKPFHAISSNVKEDVTHACLRQLRLLALAKRLVDAKVLYVNYKEQQGGFEIAEALLRQANAQEAASNAAASSGLPGAKKHVPATGPFSGATSDCRFVFDTNCFIEGLEEIEQMLCLGWQVIVPAAVVAELRGLLSKGKDEVCGPAGKALEFVCRVQRRDGESGLLQICTRRGQQFNLNAPPEARIQGKSMDDTIIETCGNFKPDVALVTNDCNMRIKAAMLYGRDMHIGDLKDIQRFIRAL</sequence>
<name>A0A1Y1WLG4_9FUNG</name>
<dbReference type="InterPro" id="IPR029060">
    <property type="entry name" value="PIN-like_dom_sf"/>
</dbReference>
<evidence type="ECO:0000259" key="2">
    <source>
        <dbReference type="Pfam" id="PF13638"/>
    </source>
</evidence>
<evidence type="ECO:0000313" key="4">
    <source>
        <dbReference type="Proteomes" id="UP000193922"/>
    </source>
</evidence>
<dbReference type="GO" id="GO:0070034">
    <property type="term" value="F:telomerase RNA binding"/>
    <property type="evidence" value="ECO:0007669"/>
    <property type="project" value="TreeGrafter"/>
</dbReference>
<feature type="domain" description="DNA/RNA-binding" evidence="1">
    <location>
        <begin position="168"/>
        <end position="292"/>
    </location>
</feature>
<evidence type="ECO:0000313" key="3">
    <source>
        <dbReference type="EMBL" id="ORX74343.1"/>
    </source>
</evidence>
<dbReference type="PANTHER" id="PTHR15696">
    <property type="entry name" value="SMG-7 SUPPRESSOR WITH MORPHOLOGICAL EFFECT ON GENITALIA PROTEIN 7"/>
    <property type="match status" value="1"/>
</dbReference>
<dbReference type="Proteomes" id="UP000193922">
    <property type="component" value="Unassembled WGS sequence"/>
</dbReference>
<evidence type="ECO:0000259" key="1">
    <source>
        <dbReference type="Pfam" id="PF10373"/>
    </source>
</evidence>